<keyword evidence="1" id="KW-0812">Transmembrane</keyword>
<keyword evidence="1" id="KW-1133">Transmembrane helix</keyword>
<dbReference type="Proteomes" id="UP000663834">
    <property type="component" value="Unassembled WGS sequence"/>
</dbReference>
<proteinExistence type="predicted"/>
<organism evidence="2 5">
    <name type="scientific">Rotaria magnacalcarata</name>
    <dbReference type="NCBI Taxonomy" id="392030"/>
    <lineage>
        <taxon>Eukaryota</taxon>
        <taxon>Metazoa</taxon>
        <taxon>Spiralia</taxon>
        <taxon>Gnathifera</taxon>
        <taxon>Rotifera</taxon>
        <taxon>Eurotatoria</taxon>
        <taxon>Bdelloidea</taxon>
        <taxon>Philodinida</taxon>
        <taxon>Philodinidae</taxon>
        <taxon>Rotaria</taxon>
    </lineage>
</organism>
<dbReference type="OrthoDB" id="9979402at2759"/>
<dbReference type="EMBL" id="CAJNOV010000052">
    <property type="protein sequence ID" value="CAF0969477.1"/>
    <property type="molecule type" value="Genomic_DNA"/>
</dbReference>
<evidence type="ECO:0000313" key="5">
    <source>
        <dbReference type="Proteomes" id="UP000663855"/>
    </source>
</evidence>
<evidence type="ECO:0000256" key="1">
    <source>
        <dbReference type="SAM" id="Phobius"/>
    </source>
</evidence>
<reference evidence="2" key="1">
    <citation type="submission" date="2021-02" db="EMBL/GenBank/DDBJ databases">
        <authorList>
            <person name="Nowell W R."/>
        </authorList>
    </citation>
    <scope>NUCLEOTIDE SEQUENCE</scope>
</reference>
<dbReference type="EMBL" id="CAJNOW010009095">
    <property type="protein sequence ID" value="CAF1554651.1"/>
    <property type="molecule type" value="Genomic_DNA"/>
</dbReference>
<evidence type="ECO:0000313" key="2">
    <source>
        <dbReference type="EMBL" id="CAF0969477.1"/>
    </source>
</evidence>
<comment type="caution">
    <text evidence="2">The sequence shown here is derived from an EMBL/GenBank/DDBJ whole genome shotgun (WGS) entry which is preliminary data.</text>
</comment>
<evidence type="ECO:0000313" key="4">
    <source>
        <dbReference type="EMBL" id="CAF2099544.1"/>
    </source>
</evidence>
<dbReference type="Proteomes" id="UP000663824">
    <property type="component" value="Unassembled WGS sequence"/>
</dbReference>
<sequence length="319" mass="37043">MIYLFLSRSIAWPLNIFGMNSNDKNPSILDAGSQRIKDPDVSSPLISNRDLILNADLSDNMDHTKSLIDKNKVATFPPRNVLSVLGKHYLTREDLDALIQARFQQETPRDRVVRFLWKNELSQYPIYAKIKDWQCAGIALGIGCLFGFNRKEEMKPVYIRQTSMLKFQDRLTAERAFRQYNVVQFMKESYRIAIIVLFITETMMTSQYAIQAYRNKSTIYDCVPGGAFVGFAFKMFHSPLAAFITTLQGGVIGFLYGFVQNVGYRLIDRTYENLHYEQVMEWILHRENAELWSANLDELPPNYERPEAERTWGLGWFKP</sequence>
<evidence type="ECO:0000313" key="3">
    <source>
        <dbReference type="EMBL" id="CAF1554651.1"/>
    </source>
</evidence>
<accession>A0A814EHA8</accession>
<dbReference type="Proteomes" id="UP000663855">
    <property type="component" value="Unassembled WGS sequence"/>
</dbReference>
<dbReference type="EMBL" id="CAJNRE010011210">
    <property type="protein sequence ID" value="CAF2099544.1"/>
    <property type="molecule type" value="Genomic_DNA"/>
</dbReference>
<keyword evidence="1" id="KW-0472">Membrane</keyword>
<gene>
    <name evidence="2" type="ORF">CJN711_LOCUS795</name>
    <name evidence="3" type="ORF">KQP761_LOCUS17913</name>
    <name evidence="4" type="ORF">MBJ925_LOCUS22018</name>
</gene>
<dbReference type="AlphaFoldDB" id="A0A814EHA8"/>
<protein>
    <submittedName>
        <fullName evidence="2">Uncharacterized protein</fullName>
    </submittedName>
</protein>
<feature type="transmembrane region" description="Helical" evidence="1">
    <location>
        <begin position="240"/>
        <end position="259"/>
    </location>
</feature>
<name>A0A814EHA8_9BILA</name>